<evidence type="ECO:0000256" key="2">
    <source>
        <dbReference type="ARBA" id="ARBA00007532"/>
    </source>
</evidence>
<comment type="similarity">
    <text evidence="2 9">Belongs to the class-I pyridine nucleotide-disulfide oxidoreductase family.</text>
</comment>
<evidence type="ECO:0000256" key="6">
    <source>
        <dbReference type="ARBA" id="ARBA00023002"/>
    </source>
</evidence>
<keyword evidence="10" id="KW-0472">Membrane</keyword>
<accession>A0A0W0ZLK9</accession>
<dbReference type="Gene3D" id="3.30.390.30">
    <property type="match status" value="1"/>
</dbReference>
<evidence type="ECO:0000259" key="12">
    <source>
        <dbReference type="Pfam" id="PF07992"/>
    </source>
</evidence>
<dbReference type="OrthoDB" id="9800167at2"/>
<name>A0A0W0ZLK9_9GAMM</name>
<dbReference type="PRINTS" id="PR00368">
    <property type="entry name" value="FADPNR"/>
</dbReference>
<feature type="transmembrane region" description="Helical" evidence="10">
    <location>
        <begin position="135"/>
        <end position="160"/>
    </location>
</feature>
<dbReference type="EMBL" id="LNYU01000004">
    <property type="protein sequence ID" value="KTD69872.1"/>
    <property type="molecule type" value="Genomic_DNA"/>
</dbReference>
<feature type="transmembrane region" description="Helical" evidence="10">
    <location>
        <begin position="51"/>
        <end position="70"/>
    </location>
</feature>
<dbReference type="PROSITE" id="PS00076">
    <property type="entry name" value="PYRIDINE_REDOX_1"/>
    <property type="match status" value="1"/>
</dbReference>
<organism evidence="14 15">
    <name type="scientific">Legionella santicrucis</name>
    <dbReference type="NCBI Taxonomy" id="45074"/>
    <lineage>
        <taxon>Bacteria</taxon>
        <taxon>Pseudomonadati</taxon>
        <taxon>Pseudomonadota</taxon>
        <taxon>Gammaproteobacteria</taxon>
        <taxon>Legionellales</taxon>
        <taxon>Legionellaceae</taxon>
        <taxon>Legionella</taxon>
    </lineage>
</organism>
<evidence type="ECO:0000313" key="14">
    <source>
        <dbReference type="EMBL" id="KTD69872.1"/>
    </source>
</evidence>
<keyword evidence="15" id="KW-1185">Reference proteome</keyword>
<dbReference type="PATRIC" id="fig|45074.5.peg.163"/>
<comment type="caution">
    <text evidence="14">The sequence shown here is derived from an EMBL/GenBank/DDBJ whole genome shotgun (WGS) entry which is preliminary data.</text>
</comment>
<dbReference type="RefSeq" id="WP_083505057.1">
    <property type="nucleotide sequence ID" value="NZ_CAAAIH010000017.1"/>
</dbReference>
<proteinExistence type="inferred from homology"/>
<evidence type="ECO:0000256" key="10">
    <source>
        <dbReference type="SAM" id="Phobius"/>
    </source>
</evidence>
<dbReference type="PANTHER" id="PTHR43014">
    <property type="entry name" value="MERCURIC REDUCTASE"/>
    <property type="match status" value="1"/>
</dbReference>
<feature type="transmembrane region" description="Helical" evidence="10">
    <location>
        <begin position="250"/>
        <end position="268"/>
    </location>
</feature>
<keyword evidence="10" id="KW-0812">Transmembrane</keyword>
<dbReference type="PANTHER" id="PTHR43014:SF2">
    <property type="entry name" value="MERCURIC REDUCTASE"/>
    <property type="match status" value="1"/>
</dbReference>
<dbReference type="GO" id="GO:0016668">
    <property type="term" value="F:oxidoreductase activity, acting on a sulfur group of donors, NAD(P) as acceptor"/>
    <property type="evidence" value="ECO:0007669"/>
    <property type="project" value="InterPro"/>
</dbReference>
<dbReference type="Gene3D" id="3.50.50.60">
    <property type="entry name" value="FAD/NAD(P)-binding domain"/>
    <property type="match status" value="2"/>
</dbReference>
<dbReference type="AlphaFoldDB" id="A0A0W0ZLK9"/>
<protein>
    <submittedName>
        <fullName evidence="14">Mercuric reductase</fullName>
    </submittedName>
</protein>
<keyword evidence="7" id="KW-1015">Disulfide bond</keyword>
<dbReference type="InterPro" id="IPR036188">
    <property type="entry name" value="FAD/NAD-bd_sf"/>
</dbReference>
<feature type="domain" description="VTT" evidence="13">
    <location>
        <begin position="70"/>
        <end position="187"/>
    </location>
</feature>
<dbReference type="Pfam" id="PF07992">
    <property type="entry name" value="Pyr_redox_2"/>
    <property type="match status" value="1"/>
</dbReference>
<dbReference type="InterPro" id="IPR016156">
    <property type="entry name" value="FAD/NAD-linked_Rdtase_dimer_sf"/>
</dbReference>
<evidence type="ECO:0000256" key="8">
    <source>
        <dbReference type="ARBA" id="ARBA00023284"/>
    </source>
</evidence>
<dbReference type="STRING" id="45074.Lsan_0150"/>
<dbReference type="SUPFAM" id="SSF51905">
    <property type="entry name" value="FAD/NAD(P)-binding domain"/>
    <property type="match status" value="1"/>
</dbReference>
<dbReference type="InterPro" id="IPR032816">
    <property type="entry name" value="VTT_dom"/>
</dbReference>
<keyword evidence="4 9" id="KW-0274">FAD</keyword>
<feature type="domain" description="Pyridine nucleotide-disulphide oxidoreductase dimerisation" evidence="11">
    <location>
        <begin position="589"/>
        <end position="693"/>
    </location>
</feature>
<evidence type="ECO:0000256" key="4">
    <source>
        <dbReference type="ARBA" id="ARBA00022827"/>
    </source>
</evidence>
<gene>
    <name evidence="14" type="primary">merA1</name>
    <name evidence="14" type="ORF">Lsan_0150</name>
</gene>
<evidence type="ECO:0000256" key="1">
    <source>
        <dbReference type="ARBA" id="ARBA00001974"/>
    </source>
</evidence>
<keyword evidence="6 9" id="KW-0560">Oxidoreductase</keyword>
<comment type="cofactor">
    <cofactor evidence="1">
        <name>FAD</name>
        <dbReference type="ChEBI" id="CHEBI:57692"/>
    </cofactor>
</comment>
<evidence type="ECO:0000256" key="5">
    <source>
        <dbReference type="ARBA" id="ARBA00022857"/>
    </source>
</evidence>
<keyword evidence="5" id="KW-0521">NADP</keyword>
<evidence type="ECO:0000256" key="7">
    <source>
        <dbReference type="ARBA" id="ARBA00023157"/>
    </source>
</evidence>
<keyword evidence="10" id="KW-1133">Transmembrane helix</keyword>
<dbReference type="InterPro" id="IPR012999">
    <property type="entry name" value="Pyr_OxRdtase_I_AS"/>
</dbReference>
<evidence type="ECO:0000259" key="13">
    <source>
        <dbReference type="Pfam" id="PF09335"/>
    </source>
</evidence>
<dbReference type="GO" id="GO:0005886">
    <property type="term" value="C:plasma membrane"/>
    <property type="evidence" value="ECO:0007669"/>
    <property type="project" value="UniProtKB-ARBA"/>
</dbReference>
<dbReference type="PRINTS" id="PR00411">
    <property type="entry name" value="PNDRDTASEI"/>
</dbReference>
<evidence type="ECO:0000313" key="15">
    <source>
        <dbReference type="Proteomes" id="UP000054703"/>
    </source>
</evidence>
<feature type="transmembrane region" description="Helical" evidence="10">
    <location>
        <begin position="167"/>
        <end position="189"/>
    </location>
</feature>
<dbReference type="Proteomes" id="UP000054703">
    <property type="component" value="Unassembled WGS sequence"/>
</dbReference>
<reference evidence="14 15" key="1">
    <citation type="submission" date="2015-11" db="EMBL/GenBank/DDBJ databases">
        <title>Genomic analysis of 38 Legionella species identifies large and diverse effector repertoires.</title>
        <authorList>
            <person name="Burstein D."/>
            <person name="Amaro F."/>
            <person name="Zusman T."/>
            <person name="Lifshitz Z."/>
            <person name="Cohen O."/>
            <person name="Gilbert J.A."/>
            <person name="Pupko T."/>
            <person name="Shuman H.A."/>
            <person name="Segal G."/>
        </authorList>
    </citation>
    <scope>NUCLEOTIDE SEQUENCE [LARGE SCALE GENOMIC DNA]</scope>
    <source>
        <strain evidence="14 15">SC-63-C7</strain>
    </source>
</reference>
<evidence type="ECO:0000259" key="11">
    <source>
        <dbReference type="Pfam" id="PF02852"/>
    </source>
</evidence>
<dbReference type="Pfam" id="PF02852">
    <property type="entry name" value="Pyr_redox_dim"/>
    <property type="match status" value="1"/>
</dbReference>
<feature type="transmembrane region" description="Helical" evidence="10">
    <location>
        <begin position="209"/>
        <end position="229"/>
    </location>
</feature>
<dbReference type="GO" id="GO:0003955">
    <property type="term" value="F:NAD(P)H dehydrogenase (quinone) activity"/>
    <property type="evidence" value="ECO:0007669"/>
    <property type="project" value="TreeGrafter"/>
</dbReference>
<dbReference type="Pfam" id="PF09335">
    <property type="entry name" value="VTT_dom"/>
    <property type="match status" value="1"/>
</dbReference>
<feature type="domain" description="FAD/NAD(P)-binding" evidence="12">
    <location>
        <begin position="253"/>
        <end position="569"/>
    </location>
</feature>
<dbReference type="SUPFAM" id="SSF55424">
    <property type="entry name" value="FAD/NAD-linked reductases, dimerisation (C-terminal) domain"/>
    <property type="match status" value="1"/>
</dbReference>
<keyword evidence="8 9" id="KW-0676">Redox-active center</keyword>
<evidence type="ECO:0000256" key="3">
    <source>
        <dbReference type="ARBA" id="ARBA00022630"/>
    </source>
</evidence>
<sequence>MNTTIIRRWLPLIMLIGLLVLFFTFRLNKYFNFEMLQENRTLLISWTKSHYLSASVLFVACYIFSVAISFPGAVYLTLVGGFLFGIFWGAVFVVLSATIGSTLLFFAVRTSLGDWLAQRASGWVGRMREGFQHNAFSYLLTLRLIPIFPFWVVNIVPALLNVNAKTFIMATFIGIIPGSIVYVMLGNGLSHLFAANQTPNLHIIFEPQILGPLLALAALSLIHPIYKFFTRNHHKRQGNANKSTTDNRQIISYDLAIIGGGAGGLSLASGCAQLGLKVVLLEAGKMGGDCLNYGCVPSKSLLAAAKAFYFTKQAELFGICCKELNLDFHQVMKHVHQVIANIAEHDSVQRFEALGVKVIQNTGKFLSANALQVGNMVIQSKYFVIATGSSPLIPAIPGLDEVPYFTNETVFSIKEKPKHLIVIGGGPIGCELAQAFAMLGSEVTLLELFNILPKDDVDCVEVVRSQSKMMNIAIYEQIKELAIKSHLDAHITVSFNYQNNHITITGTHLLIATGRQANVDGLNLDKAGIKYTSKGIEVNDRLQTSNKKIYAIGDVIGTYQFTHMAEYQAGVVLRNVVFKMPSKVDSRAVPWVTYTEPELAHVGMLVADALKQPHLKITEWSFAENDRAQTGQNTQGKIKIITNKKAKILGVTIVGPHAGELILPWIMAIRERKTLRTFTDVIIPYPTLSEVSKRVAGAFYTPKLFSNKTRTLVRWLQKLG</sequence>
<feature type="transmembrane region" description="Helical" evidence="10">
    <location>
        <begin position="12"/>
        <end position="31"/>
    </location>
</feature>
<dbReference type="InterPro" id="IPR004099">
    <property type="entry name" value="Pyr_nucl-diS_OxRdtase_dimer"/>
</dbReference>
<dbReference type="InterPro" id="IPR023753">
    <property type="entry name" value="FAD/NAD-binding_dom"/>
</dbReference>
<evidence type="ECO:0000256" key="9">
    <source>
        <dbReference type="RuleBase" id="RU003691"/>
    </source>
</evidence>
<dbReference type="GO" id="GO:0050660">
    <property type="term" value="F:flavin adenine dinucleotide binding"/>
    <property type="evidence" value="ECO:0007669"/>
    <property type="project" value="TreeGrafter"/>
</dbReference>
<keyword evidence="3 9" id="KW-0285">Flavoprotein</keyword>
<feature type="transmembrane region" description="Helical" evidence="10">
    <location>
        <begin position="82"/>
        <end position="108"/>
    </location>
</feature>